<evidence type="ECO:0008006" key="4">
    <source>
        <dbReference type="Google" id="ProtNLM"/>
    </source>
</evidence>
<proteinExistence type="predicted"/>
<feature type="transmembrane region" description="Helical" evidence="1">
    <location>
        <begin position="64"/>
        <end position="86"/>
    </location>
</feature>
<keyword evidence="3" id="KW-1185">Reference proteome</keyword>
<reference evidence="2" key="2">
    <citation type="submission" date="2020-03" db="EMBL/GenBank/DDBJ databases">
        <title>Flavobacteriaceae bacterium strain TP-CH-4, a member of the family Flavobacteriaceae isolated from a deep-sea seamount.</title>
        <authorList>
            <person name="Zhang D.-C."/>
        </authorList>
    </citation>
    <scope>NUCLEOTIDE SEQUENCE</scope>
    <source>
        <strain evidence="2">TP-CH-4</strain>
    </source>
</reference>
<evidence type="ECO:0000313" key="3">
    <source>
        <dbReference type="Proteomes" id="UP000707206"/>
    </source>
</evidence>
<dbReference type="RefSeq" id="WP_152573699.1">
    <property type="nucleotide sequence ID" value="NZ_VIKU02000002.1"/>
</dbReference>
<keyword evidence="1" id="KW-1133">Transmembrane helix</keyword>
<keyword evidence="1" id="KW-0472">Membrane</keyword>
<accession>A0A967E584</accession>
<evidence type="ECO:0000256" key="1">
    <source>
        <dbReference type="SAM" id="Phobius"/>
    </source>
</evidence>
<feature type="transmembrane region" description="Helical" evidence="1">
    <location>
        <begin position="12"/>
        <end position="30"/>
    </location>
</feature>
<name>A0A967E584_9FLAO</name>
<organism evidence="2 3">
    <name type="scientific">Pelagihabitans pacificus</name>
    <dbReference type="NCBI Taxonomy" id="2696054"/>
    <lineage>
        <taxon>Bacteria</taxon>
        <taxon>Pseudomonadati</taxon>
        <taxon>Bacteroidota</taxon>
        <taxon>Flavobacteriia</taxon>
        <taxon>Flavobacteriales</taxon>
        <taxon>Flavobacteriaceae</taxon>
        <taxon>Pelagihabitans</taxon>
    </lineage>
</organism>
<sequence length="104" mass="11133">MDQQTKEAGKTMAIIAYITWIGLLIAFIMNNDKKNEFAAFHIGQSVRVAILGFANVILGQFLPSGLGIISTVISLGVLVLWILGLVNAINLKEEPLPIIGTIGA</sequence>
<keyword evidence="1" id="KW-0812">Transmembrane</keyword>
<dbReference type="Proteomes" id="UP000707206">
    <property type="component" value="Unassembled WGS sequence"/>
</dbReference>
<evidence type="ECO:0000313" key="2">
    <source>
        <dbReference type="EMBL" id="NHF59177.1"/>
    </source>
</evidence>
<gene>
    <name evidence="2" type="ORF">FK220_007490</name>
</gene>
<comment type="caution">
    <text evidence="2">The sequence shown here is derived from an EMBL/GenBank/DDBJ whole genome shotgun (WGS) entry which is preliminary data.</text>
</comment>
<reference evidence="2" key="1">
    <citation type="submission" date="2019-07" db="EMBL/GenBank/DDBJ databases">
        <authorList>
            <person name="De-Chao Zhang Q."/>
        </authorList>
    </citation>
    <scope>NUCLEOTIDE SEQUENCE</scope>
    <source>
        <strain evidence="2">TP-CH-4</strain>
    </source>
</reference>
<protein>
    <recommendedName>
        <fullName evidence="4">Chloroplast import component protein (Tic20)</fullName>
    </recommendedName>
</protein>
<dbReference type="AlphaFoldDB" id="A0A967E584"/>
<dbReference type="EMBL" id="VIKU02000002">
    <property type="protein sequence ID" value="NHF59177.1"/>
    <property type="molecule type" value="Genomic_DNA"/>
</dbReference>